<dbReference type="Proteomes" id="UP000087766">
    <property type="component" value="Unplaced"/>
</dbReference>
<feature type="region of interest" description="Disordered" evidence="1">
    <location>
        <begin position="162"/>
        <end position="182"/>
    </location>
</feature>
<evidence type="ECO:0000313" key="3">
    <source>
        <dbReference type="RefSeq" id="XP_014521867.1"/>
    </source>
</evidence>
<keyword evidence="2" id="KW-1185">Reference proteome</keyword>
<evidence type="ECO:0000256" key="1">
    <source>
        <dbReference type="SAM" id="MobiDB-lite"/>
    </source>
</evidence>
<feature type="compositionally biased region" description="Acidic residues" evidence="1">
    <location>
        <begin position="173"/>
        <end position="182"/>
    </location>
</feature>
<feature type="compositionally biased region" description="Basic and acidic residues" evidence="1">
    <location>
        <begin position="162"/>
        <end position="172"/>
    </location>
</feature>
<dbReference type="GeneID" id="106778423"/>
<feature type="compositionally biased region" description="Basic and acidic residues" evidence="1">
    <location>
        <begin position="36"/>
        <end position="76"/>
    </location>
</feature>
<dbReference type="AlphaFoldDB" id="A0A1S3VUL2"/>
<dbReference type="KEGG" id="vra:106778423"/>
<gene>
    <name evidence="3" type="primary">LOC106778423</name>
</gene>
<organism evidence="2 3">
    <name type="scientific">Vigna radiata var. radiata</name>
    <name type="common">Mung bean</name>
    <name type="synonym">Phaseolus aureus</name>
    <dbReference type="NCBI Taxonomy" id="3916"/>
    <lineage>
        <taxon>Eukaryota</taxon>
        <taxon>Viridiplantae</taxon>
        <taxon>Streptophyta</taxon>
        <taxon>Embryophyta</taxon>
        <taxon>Tracheophyta</taxon>
        <taxon>Spermatophyta</taxon>
        <taxon>Magnoliopsida</taxon>
        <taxon>eudicotyledons</taxon>
        <taxon>Gunneridae</taxon>
        <taxon>Pentapetalae</taxon>
        <taxon>rosids</taxon>
        <taxon>fabids</taxon>
        <taxon>Fabales</taxon>
        <taxon>Fabaceae</taxon>
        <taxon>Papilionoideae</taxon>
        <taxon>50 kb inversion clade</taxon>
        <taxon>NPAAA clade</taxon>
        <taxon>indigoferoid/millettioid clade</taxon>
        <taxon>Phaseoleae</taxon>
        <taxon>Vigna</taxon>
    </lineage>
</organism>
<feature type="compositionally biased region" description="Basic and acidic residues" evidence="1">
    <location>
        <begin position="84"/>
        <end position="125"/>
    </location>
</feature>
<feature type="compositionally biased region" description="Basic and acidic residues" evidence="1">
    <location>
        <begin position="133"/>
        <end position="144"/>
    </location>
</feature>
<accession>A0A1S3VUL2</accession>
<name>A0A1S3VUL2_VIGRR</name>
<sequence length="231" mass="25936">MYDGVRQQLDEGVGAHGQRVEVVVGEAEMTEAYENEGERKEAQEVEVDGERIDIEGGHAERTEADQVQEERIKVEEAEVEETDAEKVEVEEAHAERTKADEVNEEGEGNRIEVQEGPVEAERIEAQKGAQEGEGDKLDGEGDRLDGEAYTIEVEDLEDIEVEVRDWSTSRDGDDGEMNSDDGLVDINVQCDVSESFTNLEVEVEPFSPGYESDMEEDEINDLSWFNDELEF</sequence>
<dbReference type="OrthoDB" id="10586364at2759"/>
<reference evidence="3" key="1">
    <citation type="submission" date="2025-08" db="UniProtKB">
        <authorList>
            <consortium name="RefSeq"/>
        </authorList>
    </citation>
    <scope>IDENTIFICATION</scope>
    <source>
        <tissue evidence="3">Leaf</tissue>
    </source>
</reference>
<evidence type="ECO:0000313" key="2">
    <source>
        <dbReference type="Proteomes" id="UP000087766"/>
    </source>
</evidence>
<protein>
    <submittedName>
        <fullName evidence="3">Midasin-like</fullName>
    </submittedName>
</protein>
<dbReference type="RefSeq" id="XP_014521867.1">
    <property type="nucleotide sequence ID" value="XM_014666381.1"/>
</dbReference>
<feature type="region of interest" description="Disordered" evidence="1">
    <location>
        <begin position="30"/>
        <end position="144"/>
    </location>
</feature>
<proteinExistence type="predicted"/>